<proteinExistence type="evidence at transcript level"/>
<sequence>MKTYYIDEPVIDVSVHILAYWSEQIFRNGLYSSRNIKFDKKDGSSEIVVINDSADVSWNVYDNAKTVHDGTLQQINAVIDAAYGPLGDSAYMDKVKRIVNDALDIRISQIDENVYTPESVYYTRSKFIPNQIALNERIGIPRFKHQENEKLFVAHNLVADDALFSSTSRMSASLGPVIWEFIRLVLLHYYPEIKEDSTQPASDFSVETFLRYVSAAFSVCVCGNNALAFLYAHDKLKEKVPLWVRKVCGITNVSKSPYYPWSLVNCLHEKVKFNQIKRNDTSDFRNYTFGCRLSALTDAKSFFDPTSAGMNDQSGFIMFRMSLPTFSSVTMEHLLNEYIYGKILEKDGEMVWCRVRYFVQMCYLMEMLHILSELRKQHDQYDMDVLMTTSVFVKSTDLLDGDDYEAFSADGTEYLTKSYPGDRYALSDASVQCLYTGIGTEYAKDSIDFGKTLVETLKNELNIDPEWSVTFFLWWSVMSNRFNPVSHASHLGHMFDTFGEPELVYKLSTRFSPHLTMCHPDVHKDLLCAMLNSKSFVRYEENVTAIWAYISGLVDSESAFYERVFILLRIWLFTSFGKDIYQVLDVLREE</sequence>
<name>A0A0K8RAW0_IXORI</name>
<dbReference type="GO" id="GO:0016874">
    <property type="term" value="F:ligase activity"/>
    <property type="evidence" value="ECO:0007669"/>
    <property type="project" value="UniProtKB-KW"/>
</dbReference>
<dbReference type="EMBL" id="GADI01005805">
    <property type="protein sequence ID" value="JAA68003.1"/>
    <property type="molecule type" value="mRNA"/>
</dbReference>
<dbReference type="AlphaFoldDB" id="A0A0K8RAW0"/>
<keyword evidence="1" id="KW-0436">Ligase</keyword>
<accession>A0A0K8RAW0</accession>
<reference evidence="1" key="1">
    <citation type="submission" date="2012-12" db="EMBL/GenBank/DDBJ databases">
        <title>Identification and characterization of a phenylalanine ammonia-lyase gene family in Isatis indigotica Fort.</title>
        <authorList>
            <person name="Liu Q."/>
            <person name="Chen J."/>
            <person name="Zhou X."/>
            <person name="Di P."/>
            <person name="Xiao Y."/>
            <person name="Xuan H."/>
            <person name="Zhang L."/>
            <person name="Chen W."/>
        </authorList>
    </citation>
    <scope>NUCLEOTIDE SEQUENCE</scope>
    <source>
        <tissue evidence="1">Salivary gland</tissue>
    </source>
</reference>
<evidence type="ECO:0000313" key="1">
    <source>
        <dbReference type="EMBL" id="JAA68003.1"/>
    </source>
</evidence>
<organism evidence="1">
    <name type="scientific">Ixodes ricinus</name>
    <name type="common">Common tick</name>
    <name type="synonym">Acarus ricinus</name>
    <dbReference type="NCBI Taxonomy" id="34613"/>
    <lineage>
        <taxon>Eukaryota</taxon>
        <taxon>Metazoa</taxon>
        <taxon>Ecdysozoa</taxon>
        <taxon>Arthropoda</taxon>
        <taxon>Chelicerata</taxon>
        <taxon>Arachnida</taxon>
        <taxon>Acari</taxon>
        <taxon>Parasitiformes</taxon>
        <taxon>Ixodida</taxon>
        <taxon>Ixodoidea</taxon>
        <taxon>Ixodidae</taxon>
        <taxon>Ixodinae</taxon>
        <taxon>Ixodes</taxon>
    </lineage>
</organism>
<protein>
    <submittedName>
        <fullName evidence="1">Putative scf ubiquitin ligase skp2 component</fullName>
    </submittedName>
</protein>